<protein>
    <submittedName>
        <fullName evidence="1">Uncharacterized protein</fullName>
    </submittedName>
</protein>
<dbReference type="AlphaFoldDB" id="A0A6H5G7C5"/>
<proteinExistence type="predicted"/>
<reference evidence="1 2" key="1">
    <citation type="submission" date="2020-02" db="EMBL/GenBank/DDBJ databases">
        <authorList>
            <person name="Ferguson B K."/>
        </authorList>
    </citation>
    <scope>NUCLEOTIDE SEQUENCE [LARGE SCALE GENOMIC DNA]</scope>
</reference>
<dbReference type="Proteomes" id="UP000479000">
    <property type="component" value="Unassembled WGS sequence"/>
</dbReference>
<sequence length="232" mass="25801">MDSLERPISTKALAICLNQPAITFCYRSGSKVLERTKASQSVDVPLMSSADGDQAENGRETAKLVLTPGSEYQELAEHMKNPNTGVGFLIPLPSLPKYAFVSVDAVHWIKNRVDGIKDESQAIKMLQMESPFQWAIWQVSKTNGWKSKLRGTSLAPRSLRFSQPNFQSTPLGSVQAIFSCSFHRTRANTRPLPASCRSSRRNSGRRLIRLRVRATNSSLDLLEHILSTTKLA</sequence>
<keyword evidence="2" id="KW-1185">Reference proteome</keyword>
<dbReference type="EMBL" id="CADCXU010006573">
    <property type="protein sequence ID" value="CAA9998128.1"/>
    <property type="molecule type" value="Genomic_DNA"/>
</dbReference>
<name>A0A6H5G7C5_9HEMI</name>
<gene>
    <name evidence="1" type="ORF">NTEN_LOCUS4422</name>
</gene>
<feature type="non-terminal residue" evidence="1">
    <location>
        <position position="232"/>
    </location>
</feature>
<evidence type="ECO:0000313" key="2">
    <source>
        <dbReference type="Proteomes" id="UP000479000"/>
    </source>
</evidence>
<evidence type="ECO:0000313" key="1">
    <source>
        <dbReference type="EMBL" id="CAA9998128.1"/>
    </source>
</evidence>
<dbReference type="OrthoDB" id="39497at2759"/>
<organism evidence="1 2">
    <name type="scientific">Nesidiocoris tenuis</name>
    <dbReference type="NCBI Taxonomy" id="355587"/>
    <lineage>
        <taxon>Eukaryota</taxon>
        <taxon>Metazoa</taxon>
        <taxon>Ecdysozoa</taxon>
        <taxon>Arthropoda</taxon>
        <taxon>Hexapoda</taxon>
        <taxon>Insecta</taxon>
        <taxon>Pterygota</taxon>
        <taxon>Neoptera</taxon>
        <taxon>Paraneoptera</taxon>
        <taxon>Hemiptera</taxon>
        <taxon>Heteroptera</taxon>
        <taxon>Panheteroptera</taxon>
        <taxon>Cimicomorpha</taxon>
        <taxon>Miridae</taxon>
        <taxon>Dicyphina</taxon>
        <taxon>Nesidiocoris</taxon>
    </lineage>
</organism>
<accession>A0A6H5G7C5</accession>